<evidence type="ECO:0000256" key="1">
    <source>
        <dbReference type="ARBA" id="ARBA00023015"/>
    </source>
</evidence>
<keyword evidence="3" id="KW-0010">Activator</keyword>
<dbReference type="PANTHER" id="PTHR24567:SF74">
    <property type="entry name" value="HTH-TYPE TRANSCRIPTIONAL REGULATOR ARCR"/>
    <property type="match status" value="1"/>
</dbReference>
<name>A0ABS3WK51_9BACL</name>
<evidence type="ECO:0000256" key="3">
    <source>
        <dbReference type="ARBA" id="ARBA00023159"/>
    </source>
</evidence>
<evidence type="ECO:0000313" key="7">
    <source>
        <dbReference type="EMBL" id="MBO7748510.1"/>
    </source>
</evidence>
<evidence type="ECO:0000259" key="5">
    <source>
        <dbReference type="PROSITE" id="PS50042"/>
    </source>
</evidence>
<evidence type="ECO:0000256" key="4">
    <source>
        <dbReference type="ARBA" id="ARBA00023163"/>
    </source>
</evidence>
<feature type="domain" description="Cyclic nucleotide-binding" evidence="5">
    <location>
        <begin position="1"/>
        <end position="85"/>
    </location>
</feature>
<dbReference type="InterPro" id="IPR036388">
    <property type="entry name" value="WH-like_DNA-bd_sf"/>
</dbReference>
<dbReference type="CDD" id="cd00038">
    <property type="entry name" value="CAP_ED"/>
    <property type="match status" value="1"/>
</dbReference>
<feature type="domain" description="HTH crp-type" evidence="6">
    <location>
        <begin position="119"/>
        <end position="192"/>
    </location>
</feature>
<protein>
    <submittedName>
        <fullName evidence="7">Crp/Fnr family transcriptional regulator</fullName>
    </submittedName>
</protein>
<sequence>MQVRHVGKGGSLFREGDRTEELFYVMRGKIRTVKSSDSGRTLTLYLHREGDLLGQLDPFPDSVHAFAAEAVEDAKVGVIRRAELEARLRLHGDLAIELVRWMGLMQRLTQTKLRDLIMFGKSGALCSLLIRLGNTCGVDKKGGLFLDVKLSHAAMADMIGATRESVNRMLGDLKKAGAIDTQEGCIIIKDVAYLRAVCHCENCPKAVCRM</sequence>
<dbReference type="PROSITE" id="PS51063">
    <property type="entry name" value="HTH_CRP_2"/>
    <property type="match status" value="1"/>
</dbReference>
<evidence type="ECO:0000256" key="2">
    <source>
        <dbReference type="ARBA" id="ARBA00023125"/>
    </source>
</evidence>
<dbReference type="InterPro" id="IPR014710">
    <property type="entry name" value="RmlC-like_jellyroll"/>
</dbReference>
<gene>
    <name evidence="7" type="ORF">I8J29_30480</name>
</gene>
<dbReference type="InterPro" id="IPR018490">
    <property type="entry name" value="cNMP-bd_dom_sf"/>
</dbReference>
<dbReference type="Pfam" id="PF13545">
    <property type="entry name" value="HTH_Crp_2"/>
    <property type="match status" value="1"/>
</dbReference>
<dbReference type="PANTHER" id="PTHR24567">
    <property type="entry name" value="CRP FAMILY TRANSCRIPTIONAL REGULATORY PROTEIN"/>
    <property type="match status" value="1"/>
</dbReference>
<organism evidence="7 8">
    <name type="scientific">Paenibacillus artemisiicola</name>
    <dbReference type="NCBI Taxonomy" id="1172618"/>
    <lineage>
        <taxon>Bacteria</taxon>
        <taxon>Bacillati</taxon>
        <taxon>Bacillota</taxon>
        <taxon>Bacilli</taxon>
        <taxon>Bacillales</taxon>
        <taxon>Paenibacillaceae</taxon>
        <taxon>Paenibacillus</taxon>
    </lineage>
</organism>
<dbReference type="SMART" id="SM00100">
    <property type="entry name" value="cNMP"/>
    <property type="match status" value="1"/>
</dbReference>
<dbReference type="SUPFAM" id="SSF51206">
    <property type="entry name" value="cAMP-binding domain-like"/>
    <property type="match status" value="1"/>
</dbReference>
<dbReference type="Gene3D" id="2.60.120.10">
    <property type="entry name" value="Jelly Rolls"/>
    <property type="match status" value="1"/>
</dbReference>
<dbReference type="PROSITE" id="PS50042">
    <property type="entry name" value="CNMP_BINDING_3"/>
    <property type="match status" value="1"/>
</dbReference>
<dbReference type="InterPro" id="IPR050397">
    <property type="entry name" value="Env_Response_Regulators"/>
</dbReference>
<keyword evidence="1" id="KW-0805">Transcription regulation</keyword>
<keyword evidence="8" id="KW-1185">Reference proteome</keyword>
<accession>A0ABS3WK51</accession>
<dbReference type="PRINTS" id="PR00034">
    <property type="entry name" value="HTHCRP"/>
</dbReference>
<dbReference type="InterPro" id="IPR000595">
    <property type="entry name" value="cNMP-bd_dom"/>
</dbReference>
<proteinExistence type="predicted"/>
<reference evidence="7 8" key="1">
    <citation type="submission" date="2021-03" db="EMBL/GenBank/DDBJ databases">
        <title>Paenibacillus artemisicola MWE-103 whole genome sequence.</title>
        <authorList>
            <person name="Ham Y.J."/>
        </authorList>
    </citation>
    <scope>NUCLEOTIDE SEQUENCE [LARGE SCALE GENOMIC DNA]</scope>
    <source>
        <strain evidence="7 8">MWE-103</strain>
    </source>
</reference>
<dbReference type="Gene3D" id="1.10.10.10">
    <property type="entry name" value="Winged helix-like DNA-binding domain superfamily/Winged helix DNA-binding domain"/>
    <property type="match status" value="1"/>
</dbReference>
<dbReference type="InterPro" id="IPR018335">
    <property type="entry name" value="Tscrpt_reg_HTH_Crp-type_CS"/>
</dbReference>
<dbReference type="Pfam" id="PF00027">
    <property type="entry name" value="cNMP_binding"/>
    <property type="match status" value="1"/>
</dbReference>
<evidence type="ECO:0000313" key="8">
    <source>
        <dbReference type="Proteomes" id="UP000670947"/>
    </source>
</evidence>
<dbReference type="SMART" id="SM00419">
    <property type="entry name" value="HTH_CRP"/>
    <property type="match status" value="1"/>
</dbReference>
<dbReference type="Proteomes" id="UP000670947">
    <property type="component" value="Unassembled WGS sequence"/>
</dbReference>
<dbReference type="PROSITE" id="PS00042">
    <property type="entry name" value="HTH_CRP_1"/>
    <property type="match status" value="1"/>
</dbReference>
<dbReference type="InterPro" id="IPR036390">
    <property type="entry name" value="WH_DNA-bd_sf"/>
</dbReference>
<dbReference type="SUPFAM" id="SSF46785">
    <property type="entry name" value="Winged helix' DNA-binding domain"/>
    <property type="match status" value="1"/>
</dbReference>
<dbReference type="InterPro" id="IPR012318">
    <property type="entry name" value="HTH_CRP"/>
</dbReference>
<evidence type="ECO:0000259" key="6">
    <source>
        <dbReference type="PROSITE" id="PS51063"/>
    </source>
</evidence>
<keyword evidence="4" id="KW-0804">Transcription</keyword>
<comment type="caution">
    <text evidence="7">The sequence shown here is derived from an EMBL/GenBank/DDBJ whole genome shotgun (WGS) entry which is preliminary data.</text>
</comment>
<dbReference type="EMBL" id="JAGGDJ010000060">
    <property type="protein sequence ID" value="MBO7748510.1"/>
    <property type="molecule type" value="Genomic_DNA"/>
</dbReference>
<keyword evidence="2" id="KW-0238">DNA-binding</keyword>